<dbReference type="EMBL" id="MATO01000056">
    <property type="protein sequence ID" value="OCS87305.1"/>
    <property type="molecule type" value="Genomic_DNA"/>
</dbReference>
<sequence>MVTLTLYHATNKERGNEIQHSRLFPVTKGDHHWLGDGSYFFLEAFHAYKWMLDMYKYRFSHIIKYDELQENYKIIETTIEIPDQRIFNLMLAEHKIIFDETYKSILSVNPKVLYRAPEGKVINYLFQSLGLNNDYDCVLGLFGFNYKNYEGTKSRIAFMPQLQLCIKDDKLLQQHFNDFDYTNQIEMYNYLLSKYYFEKVKKG</sequence>
<reference evidence="1 2" key="1">
    <citation type="submission" date="2016-07" db="EMBL/GenBank/DDBJ databases">
        <title>Caryophanon latum genome sequencing.</title>
        <authorList>
            <person name="Verma A."/>
            <person name="Pal Y."/>
            <person name="Krishnamurthi S."/>
        </authorList>
    </citation>
    <scope>NUCLEOTIDE SEQUENCE [LARGE SCALE GENOMIC DNA]</scope>
    <source>
        <strain evidence="1 2">DSM 14151</strain>
    </source>
</reference>
<accession>A0A1C0YJE7</accession>
<dbReference type="AlphaFoldDB" id="A0A1C0YJE7"/>
<comment type="caution">
    <text evidence="1">The sequence shown here is derived from an EMBL/GenBank/DDBJ whole genome shotgun (WGS) entry which is preliminary data.</text>
</comment>
<dbReference type="OrthoDB" id="2989524at2"/>
<evidence type="ECO:0000313" key="2">
    <source>
        <dbReference type="Proteomes" id="UP000093482"/>
    </source>
</evidence>
<evidence type="ECO:0000313" key="1">
    <source>
        <dbReference type="EMBL" id="OCS87305.1"/>
    </source>
</evidence>
<organism evidence="1 2">
    <name type="scientific">Caryophanon latum</name>
    <dbReference type="NCBI Taxonomy" id="33977"/>
    <lineage>
        <taxon>Bacteria</taxon>
        <taxon>Bacillati</taxon>
        <taxon>Bacillota</taxon>
        <taxon>Bacilli</taxon>
        <taxon>Bacillales</taxon>
        <taxon>Caryophanaceae</taxon>
        <taxon>Caryophanon</taxon>
    </lineage>
</organism>
<name>A0A1C0YJE7_9BACL</name>
<dbReference type="Proteomes" id="UP000093482">
    <property type="component" value="Unassembled WGS sequence"/>
</dbReference>
<proteinExistence type="predicted"/>
<protein>
    <recommendedName>
        <fullName evidence="3">DUF3990 domain-containing protein</fullName>
    </recommendedName>
</protein>
<gene>
    <name evidence="1" type="ORF">A6K76_02745</name>
</gene>
<evidence type="ECO:0008006" key="3">
    <source>
        <dbReference type="Google" id="ProtNLM"/>
    </source>
</evidence>
<keyword evidence="2" id="KW-1185">Reference proteome</keyword>
<dbReference type="RefSeq" id="WP_066465843.1">
    <property type="nucleotide sequence ID" value="NZ_MATO01000056.1"/>
</dbReference>